<dbReference type="Proteomes" id="UP000694308">
    <property type="component" value="Unassembled WGS sequence"/>
</dbReference>
<gene>
    <name evidence="4" type="ORF">I6U48_07975</name>
</gene>
<evidence type="ECO:0000256" key="1">
    <source>
        <dbReference type="ARBA" id="ARBA00022741"/>
    </source>
</evidence>
<evidence type="ECO:0000313" key="4">
    <source>
        <dbReference type="EMBL" id="MBV7272849.1"/>
    </source>
</evidence>
<dbReference type="GO" id="GO:0006355">
    <property type="term" value="P:regulation of DNA-templated transcription"/>
    <property type="evidence" value="ECO:0007669"/>
    <property type="project" value="InterPro"/>
</dbReference>
<keyword evidence="1" id="KW-0547">Nucleotide-binding</keyword>
<feature type="domain" description="Sigma-54 factor interaction" evidence="3">
    <location>
        <begin position="31"/>
        <end position="100"/>
    </location>
</feature>
<sequence length="124" mass="14211">MEICKRNRVLLSCISSYNGTLDSNMIAFINQLHCFIITLPALRDDSARIDSIVKLYLNKLNISIGKQILGITPDEMQMLCEFSWPYNYTQFTRVIENIALKVIEMCNCNQTKVAKSLKISRTTL</sequence>
<dbReference type="RefSeq" id="WP_218319880.1">
    <property type="nucleotide sequence ID" value="NZ_JAEEGC010000034.1"/>
</dbReference>
<keyword evidence="2" id="KW-0067">ATP-binding</keyword>
<comment type="caution">
    <text evidence="4">The sequence shown here is derived from an EMBL/GenBank/DDBJ whole genome shotgun (WGS) entry which is preliminary data.</text>
</comment>
<keyword evidence="5" id="KW-1185">Reference proteome</keyword>
<proteinExistence type="predicted"/>
<dbReference type="InterPro" id="IPR002078">
    <property type="entry name" value="Sigma_54_int"/>
</dbReference>
<dbReference type="AlphaFoldDB" id="A0A949TYH9"/>
<reference evidence="4" key="1">
    <citation type="submission" date="2020-12" db="EMBL/GenBank/DDBJ databases">
        <title>Clostridium thailandense sp. nov., a novel acetogenic bacterium isolated from peat land soil in Thailand.</title>
        <authorList>
            <person name="Chaikitkaew S."/>
            <person name="Birkeland N.K."/>
        </authorList>
    </citation>
    <scope>NUCLEOTIDE SEQUENCE</scope>
    <source>
        <strain evidence="4">PL3</strain>
    </source>
</reference>
<evidence type="ECO:0000256" key="2">
    <source>
        <dbReference type="ARBA" id="ARBA00022840"/>
    </source>
</evidence>
<accession>A0A949TYH9</accession>
<protein>
    <recommendedName>
        <fullName evidence="3">Sigma-54 factor interaction domain-containing protein</fullName>
    </recommendedName>
</protein>
<dbReference type="GO" id="GO:0005524">
    <property type="term" value="F:ATP binding"/>
    <property type="evidence" value="ECO:0007669"/>
    <property type="project" value="UniProtKB-KW"/>
</dbReference>
<dbReference type="PANTHER" id="PTHR32071">
    <property type="entry name" value="TRANSCRIPTIONAL REGULATORY PROTEIN"/>
    <property type="match status" value="1"/>
</dbReference>
<evidence type="ECO:0000259" key="3">
    <source>
        <dbReference type="PROSITE" id="PS50045"/>
    </source>
</evidence>
<dbReference type="PROSITE" id="PS50045">
    <property type="entry name" value="SIGMA54_INTERACT_4"/>
    <property type="match status" value="1"/>
</dbReference>
<dbReference type="EMBL" id="JAEEGC010000034">
    <property type="protein sequence ID" value="MBV7272849.1"/>
    <property type="molecule type" value="Genomic_DNA"/>
</dbReference>
<name>A0A949TYH9_9CLOT</name>
<organism evidence="4 5">
    <name type="scientific">Clostridium thailandense</name>
    <dbReference type="NCBI Taxonomy" id="2794346"/>
    <lineage>
        <taxon>Bacteria</taxon>
        <taxon>Bacillati</taxon>
        <taxon>Bacillota</taxon>
        <taxon>Clostridia</taxon>
        <taxon>Eubacteriales</taxon>
        <taxon>Clostridiaceae</taxon>
        <taxon>Clostridium</taxon>
    </lineage>
</organism>
<evidence type="ECO:0000313" key="5">
    <source>
        <dbReference type="Proteomes" id="UP000694308"/>
    </source>
</evidence>